<dbReference type="EC" id="3.8.1.2" evidence="1"/>
<gene>
    <name evidence="1" type="ORF">SGADD02_00416</name>
</gene>
<dbReference type="Pfam" id="PF13242">
    <property type="entry name" value="Hydrolase_like"/>
    <property type="match status" value="1"/>
</dbReference>
<dbReference type="SUPFAM" id="SSF56784">
    <property type="entry name" value="HAD-like"/>
    <property type="match status" value="1"/>
</dbReference>
<dbReference type="InterPro" id="IPR023214">
    <property type="entry name" value="HAD_sf"/>
</dbReference>
<keyword evidence="1" id="KW-0378">Hydrolase</keyword>
<dbReference type="Proteomes" id="UP000070198">
    <property type="component" value="Unassembled WGS sequence"/>
</dbReference>
<dbReference type="InterPro" id="IPR006439">
    <property type="entry name" value="HAD-SF_hydro_IA"/>
</dbReference>
<sequence length="171" mass="19590">MKKVKKLGLYDYVDPKRVLVSQATGFQKPEKEIFNLAAEQFDMNPATTLYVGDSYDNDVVGAFNGGWHSMWFNHRGRSLKPGIKPVYDVAIDNFEQLFGAVKVLFDLPDNKFIFDVNDKKNPILEMGINNGLMMAAERLLESNMSIDKVVILLRLDKQQEKVLRLKYARNN</sequence>
<dbReference type="InterPro" id="IPR036412">
    <property type="entry name" value="HAD-like_sf"/>
</dbReference>
<dbReference type="PATRIC" id="fig|315405.11.peg.456"/>
<proteinExistence type="predicted"/>
<protein>
    <submittedName>
        <fullName evidence="1">2-haloalkanoic acid dehalogenase</fullName>
        <ecNumber evidence="1">3.8.1.2</ecNumber>
    </submittedName>
</protein>
<dbReference type="PANTHER" id="PTHR47478">
    <property type="match status" value="1"/>
</dbReference>
<dbReference type="Gene3D" id="3.40.50.1000">
    <property type="entry name" value="HAD superfamily/HAD-like"/>
    <property type="match status" value="1"/>
</dbReference>
<comment type="caution">
    <text evidence="1">The sequence shown here is derived from an EMBL/GenBank/DDBJ whole genome shotgun (WGS) entry which is preliminary data.</text>
</comment>
<accession>A0A139N9V3</accession>
<evidence type="ECO:0000313" key="1">
    <source>
        <dbReference type="EMBL" id="KXT72829.1"/>
    </source>
</evidence>
<evidence type="ECO:0000313" key="2">
    <source>
        <dbReference type="Proteomes" id="UP000070198"/>
    </source>
</evidence>
<dbReference type="AlphaFoldDB" id="A0A139N9V3"/>
<dbReference type="GO" id="GO:0018784">
    <property type="term" value="F:(S)-2-haloacid dehalogenase activity"/>
    <property type="evidence" value="ECO:0007669"/>
    <property type="project" value="UniProtKB-EC"/>
</dbReference>
<dbReference type="NCBIfam" id="TIGR01549">
    <property type="entry name" value="HAD-SF-IA-v1"/>
    <property type="match status" value="1"/>
</dbReference>
<dbReference type="InterPro" id="IPR052550">
    <property type="entry name" value="Pyrimidine_5'-ntase_YjjG"/>
</dbReference>
<name>A0A139N9V3_9STRE</name>
<dbReference type="PANTHER" id="PTHR47478:SF1">
    <property type="entry name" value="PYRIMIDINE 5'-NUCLEOTIDASE YJJG"/>
    <property type="match status" value="1"/>
</dbReference>
<dbReference type="EMBL" id="LQOF01000038">
    <property type="protein sequence ID" value="KXT72829.1"/>
    <property type="molecule type" value="Genomic_DNA"/>
</dbReference>
<reference evidence="1 2" key="1">
    <citation type="submission" date="2016-01" db="EMBL/GenBank/DDBJ databases">
        <title>Highly variable Streptococcus oralis are common among viridans streptococci isolated from primates.</title>
        <authorList>
            <person name="Denapaite D."/>
            <person name="Rieger M."/>
            <person name="Koendgen S."/>
            <person name="Brueckner R."/>
            <person name="Ochigava I."/>
            <person name="Kappeler P."/>
            <person name="Maetz-Rensing K."/>
            <person name="Leendertz F."/>
            <person name="Hakenbeck R."/>
        </authorList>
    </citation>
    <scope>NUCLEOTIDE SEQUENCE [LARGE SCALE GENOMIC DNA]</scope>
    <source>
        <strain evidence="1 2">DD02</strain>
    </source>
</reference>
<organism evidence="1 2">
    <name type="scientific">Streptococcus gallolyticus</name>
    <dbReference type="NCBI Taxonomy" id="315405"/>
    <lineage>
        <taxon>Bacteria</taxon>
        <taxon>Bacillati</taxon>
        <taxon>Bacillota</taxon>
        <taxon>Bacilli</taxon>
        <taxon>Lactobacillales</taxon>
        <taxon>Streptococcaceae</taxon>
        <taxon>Streptococcus</taxon>
    </lineage>
</organism>